<proteinExistence type="predicted"/>
<evidence type="ECO:0000313" key="8">
    <source>
        <dbReference type="EMBL" id="MEQ2256080.1"/>
    </source>
</evidence>
<organism evidence="8 9">
    <name type="scientific">Ilyodon furcidens</name>
    <name type="common">goldbreast splitfin</name>
    <dbReference type="NCBI Taxonomy" id="33524"/>
    <lineage>
        <taxon>Eukaryota</taxon>
        <taxon>Metazoa</taxon>
        <taxon>Chordata</taxon>
        <taxon>Craniata</taxon>
        <taxon>Vertebrata</taxon>
        <taxon>Euteleostomi</taxon>
        <taxon>Actinopterygii</taxon>
        <taxon>Neopterygii</taxon>
        <taxon>Teleostei</taxon>
        <taxon>Neoteleostei</taxon>
        <taxon>Acanthomorphata</taxon>
        <taxon>Ovalentaria</taxon>
        <taxon>Atherinomorphae</taxon>
        <taxon>Cyprinodontiformes</taxon>
        <taxon>Goodeidae</taxon>
        <taxon>Ilyodon</taxon>
    </lineage>
</organism>
<dbReference type="SMART" id="SM00032">
    <property type="entry name" value="CCP"/>
    <property type="match status" value="2"/>
</dbReference>
<evidence type="ECO:0000256" key="2">
    <source>
        <dbReference type="ARBA" id="ARBA00022659"/>
    </source>
</evidence>
<feature type="signal peptide" evidence="6">
    <location>
        <begin position="1"/>
        <end position="34"/>
    </location>
</feature>
<dbReference type="EMBL" id="JAHRIQ010106417">
    <property type="protein sequence ID" value="MEQ2256080.1"/>
    <property type="molecule type" value="Genomic_DNA"/>
</dbReference>
<dbReference type="Gene3D" id="2.10.70.10">
    <property type="entry name" value="Complement Module, domain 1"/>
    <property type="match status" value="2"/>
</dbReference>
<dbReference type="PROSITE" id="PS50923">
    <property type="entry name" value="SUSHI"/>
    <property type="match status" value="2"/>
</dbReference>
<reference evidence="8 9" key="1">
    <citation type="submission" date="2021-06" db="EMBL/GenBank/DDBJ databases">
        <authorList>
            <person name="Palmer J.M."/>
        </authorList>
    </citation>
    <scope>NUCLEOTIDE SEQUENCE [LARGE SCALE GENOMIC DNA]</scope>
    <source>
        <strain evidence="9">if_2019</strain>
        <tissue evidence="8">Muscle</tissue>
    </source>
</reference>
<keyword evidence="3 6" id="KW-0732">Signal</keyword>
<feature type="non-terminal residue" evidence="8">
    <location>
        <position position="1"/>
    </location>
</feature>
<dbReference type="InterPro" id="IPR051503">
    <property type="entry name" value="ComplSys_Reg/VirEntry_Med"/>
</dbReference>
<feature type="chain" id="PRO_5047064649" description="Sushi domain-containing protein" evidence="6">
    <location>
        <begin position="35"/>
        <end position="196"/>
    </location>
</feature>
<comment type="caution">
    <text evidence="5">Lacks conserved residue(s) required for the propagation of feature annotation.</text>
</comment>
<evidence type="ECO:0000256" key="5">
    <source>
        <dbReference type="PROSITE-ProRule" id="PRU00302"/>
    </source>
</evidence>
<dbReference type="Pfam" id="PF00084">
    <property type="entry name" value="Sushi"/>
    <property type="match status" value="2"/>
</dbReference>
<evidence type="ECO:0000256" key="6">
    <source>
        <dbReference type="SAM" id="SignalP"/>
    </source>
</evidence>
<comment type="caution">
    <text evidence="8">The sequence shown here is derived from an EMBL/GenBank/DDBJ whole genome shotgun (WGS) entry which is preliminary data.</text>
</comment>
<evidence type="ECO:0000259" key="7">
    <source>
        <dbReference type="PROSITE" id="PS50923"/>
    </source>
</evidence>
<name>A0ABV0VFN1_9TELE</name>
<keyword evidence="9" id="KW-1185">Reference proteome</keyword>
<feature type="domain" description="Sushi" evidence="7">
    <location>
        <begin position="100"/>
        <end position="159"/>
    </location>
</feature>
<feature type="domain" description="Sushi" evidence="7">
    <location>
        <begin position="39"/>
        <end position="98"/>
    </location>
</feature>
<comment type="subcellular location">
    <subcellularLocation>
        <location evidence="1">Virion</location>
    </subcellularLocation>
</comment>
<gene>
    <name evidence="8" type="ORF">ILYODFUR_020681</name>
</gene>
<dbReference type="InterPro" id="IPR035976">
    <property type="entry name" value="Sushi/SCR/CCP_sf"/>
</dbReference>
<accession>A0ABV0VFN1</accession>
<sequence length="196" mass="21518">ILTLQSRGDLIPDNMWLRGLGLALLVWSPGVLHAIHGEGPCSTPSLKDGYFVPVQDSYPHGTLIKYSCDTGYKLTAEGWWATSQCENGEWSDEPQCVGETACLRPAIPNAIFNYSSKHWLEDGSMIQINCNEGYSLNNPTDPLIRCTNGIWSPVLVCQKHPDACGPPPNVPNAVVIHQKYKELFPGSWSEGPNCGH</sequence>
<evidence type="ECO:0000313" key="9">
    <source>
        <dbReference type="Proteomes" id="UP001482620"/>
    </source>
</evidence>
<evidence type="ECO:0000256" key="3">
    <source>
        <dbReference type="ARBA" id="ARBA00022729"/>
    </source>
</evidence>
<dbReference type="CDD" id="cd00033">
    <property type="entry name" value="CCP"/>
    <property type="match status" value="2"/>
</dbReference>
<protein>
    <recommendedName>
        <fullName evidence="7">Sushi domain-containing protein</fullName>
    </recommendedName>
</protein>
<dbReference type="InterPro" id="IPR000436">
    <property type="entry name" value="Sushi_SCR_CCP_dom"/>
</dbReference>
<dbReference type="SUPFAM" id="SSF57535">
    <property type="entry name" value="Complement control module/SCR domain"/>
    <property type="match status" value="2"/>
</dbReference>
<dbReference type="Proteomes" id="UP001482620">
    <property type="component" value="Unassembled WGS sequence"/>
</dbReference>
<feature type="disulfide bond" evidence="5">
    <location>
        <begin position="130"/>
        <end position="157"/>
    </location>
</feature>
<evidence type="ECO:0000256" key="1">
    <source>
        <dbReference type="ARBA" id="ARBA00004328"/>
    </source>
</evidence>
<dbReference type="PANTHER" id="PTHR45785">
    <property type="entry name" value="COMPLEMENT FACTOR H-RELATED"/>
    <property type="match status" value="1"/>
</dbReference>
<keyword evidence="2 5" id="KW-0768">Sushi</keyword>
<keyword evidence="4 5" id="KW-1015">Disulfide bond</keyword>
<evidence type="ECO:0000256" key="4">
    <source>
        <dbReference type="ARBA" id="ARBA00023157"/>
    </source>
</evidence>
<dbReference type="PANTHER" id="PTHR45785:SF2">
    <property type="entry name" value="COMPLEMENT FACTOR H-RELATED"/>
    <property type="match status" value="1"/>
</dbReference>